<comment type="caution">
    <text evidence="2">The sequence shown here is derived from an EMBL/GenBank/DDBJ whole genome shotgun (WGS) entry which is preliminary data.</text>
</comment>
<dbReference type="AlphaFoldDB" id="A0A838ZQ04"/>
<gene>
    <name evidence="2" type="ORF">HU137_04590</name>
</gene>
<protein>
    <submittedName>
        <fullName evidence="2">PorT family protein</fullName>
    </submittedName>
</protein>
<organism evidence="2 3">
    <name type="scientific">Moheibacter lacus</name>
    <dbReference type="NCBI Taxonomy" id="2745851"/>
    <lineage>
        <taxon>Bacteria</taxon>
        <taxon>Pseudomonadati</taxon>
        <taxon>Bacteroidota</taxon>
        <taxon>Flavobacteriia</taxon>
        <taxon>Flavobacteriales</taxon>
        <taxon>Weeksellaceae</taxon>
        <taxon>Moheibacter</taxon>
    </lineage>
</organism>
<reference evidence="2 3" key="1">
    <citation type="submission" date="2020-07" db="EMBL/GenBank/DDBJ databases">
        <title>Moheibacter lacus sp. nov., a member of the family Flavobacteriaceae isolated from freshwater lake sediment.</title>
        <authorList>
            <person name="Liu Y."/>
        </authorList>
    </citation>
    <scope>NUCLEOTIDE SEQUENCE [LARGE SCALE GENOMIC DNA]</scope>
    <source>
        <strain evidence="2 3">BDHS18</strain>
    </source>
</reference>
<evidence type="ECO:0000256" key="1">
    <source>
        <dbReference type="SAM" id="SignalP"/>
    </source>
</evidence>
<dbReference type="RefSeq" id="WP_182042613.1">
    <property type="nucleotide sequence ID" value="NZ_JACDZE010000001.1"/>
</dbReference>
<name>A0A838ZQ04_9FLAO</name>
<dbReference type="EMBL" id="JACDZE010000001">
    <property type="protein sequence ID" value="MBA5629045.1"/>
    <property type="molecule type" value="Genomic_DNA"/>
</dbReference>
<keyword evidence="3" id="KW-1185">Reference proteome</keyword>
<accession>A0A838ZQ04</accession>
<dbReference type="Proteomes" id="UP000552241">
    <property type="component" value="Unassembled WGS sequence"/>
</dbReference>
<evidence type="ECO:0000313" key="2">
    <source>
        <dbReference type="EMBL" id="MBA5629045.1"/>
    </source>
</evidence>
<keyword evidence="1" id="KW-0732">Signal</keyword>
<evidence type="ECO:0000313" key="3">
    <source>
        <dbReference type="Proteomes" id="UP000552241"/>
    </source>
</evidence>
<feature type="chain" id="PRO_5032398344" evidence="1">
    <location>
        <begin position="19"/>
        <end position="198"/>
    </location>
</feature>
<proteinExistence type="predicted"/>
<feature type="signal peptide" evidence="1">
    <location>
        <begin position="1"/>
        <end position="18"/>
    </location>
</feature>
<sequence length="198" mass="21994">MKKLFLLGFSLVALNTYAQNSSFGIKVGGVFNADDGVVKTLNDTYEDHGKGSVGFQAGAMVRIKAGGFFVQPELLYTSFKNEYDTPDGNSFEVGKRRMDVPVNLGTTFIAGLIHVQAGPVFSYYFEDDISLSGVQNAERDEFNVGFQLGTGLNVKNFVFDLRYEFGFGKHSSKFVQDTWGFETENRSKLLNLSVGYFF</sequence>